<feature type="domain" description="Pseudouridine synthase RsuA/RluA-like" evidence="3">
    <location>
        <begin position="109"/>
        <end position="254"/>
    </location>
</feature>
<dbReference type="eggNOG" id="COG0564">
    <property type="taxonomic scope" value="Bacteria"/>
</dbReference>
<sequence>MVPHVHAAWAVPASYCVHVPLNEGYAYREQLGPRAHGQRSLWYLVSKYRHSSAQDWRERVARGEVTLDGAPIDGHEILQAGQVLVWNRPPWDEEATPRTFDIAYLDDALLAVIKPSGLPTMHGGGFLENTLLSLVRAQHPEATPLHRLGRATSGLVLFARTHAAASRLSEAWRMHHVEKRYRALASGVLAQDRVTIEAPIGPVPHPRLGTVHGVSATGKASRSVACVLERREDATLLQVDIFTGRPHQIRIHTAFLGHPLVGDPLYGPGGQPKADNPGLPGDGGYLLHAERLAFTHPVTGAPLDVYAPAPPALRCAGE</sequence>
<dbReference type="InterPro" id="IPR006225">
    <property type="entry name" value="PsdUridine_synth_RluC/D"/>
</dbReference>
<dbReference type="STRING" id="709986.Deima_0112"/>
<dbReference type="GO" id="GO:0009982">
    <property type="term" value="F:pseudouridine synthase activity"/>
    <property type="evidence" value="ECO:0007669"/>
    <property type="project" value="InterPro"/>
</dbReference>
<dbReference type="HOGENOM" id="CLU_016902_3_0_0"/>
<comment type="function">
    <text evidence="2">Responsible for synthesis of pseudouridine from uracil.</text>
</comment>
<name>E8U338_DEIML</name>
<dbReference type="Proteomes" id="UP000008635">
    <property type="component" value="Chromosome"/>
</dbReference>
<reference evidence="5" key="2">
    <citation type="submission" date="2011-01" db="EMBL/GenBank/DDBJ databases">
        <title>The complete genome of Deinococcus maricopensis DSM 21211.</title>
        <authorList>
            <consortium name="US DOE Joint Genome Institute (JGI-PGF)"/>
            <person name="Lucas S."/>
            <person name="Copeland A."/>
            <person name="Lapidus A."/>
            <person name="Goodwin L."/>
            <person name="Pitluck S."/>
            <person name="Kyrpides N."/>
            <person name="Mavromatis K."/>
            <person name="Pagani I."/>
            <person name="Ivanova N."/>
            <person name="Ovchinnikova G."/>
            <person name="Zeytun A."/>
            <person name="Detter J.C."/>
            <person name="Han C."/>
            <person name="Land M."/>
            <person name="Hauser L."/>
            <person name="Markowitz V."/>
            <person name="Cheng J.-F."/>
            <person name="Hugenholtz P."/>
            <person name="Woyke T."/>
            <person name="Wu D."/>
            <person name="Pukall R."/>
            <person name="Gehrich-Schroeter G."/>
            <person name="Brambilla E."/>
            <person name="Klenk H.-P."/>
            <person name="Eisen J.A."/>
        </authorList>
    </citation>
    <scope>NUCLEOTIDE SEQUENCE [LARGE SCALE GENOMIC DNA]</scope>
    <source>
        <strain evidence="5">DSM 21211 / LMG 22137 / NRRL B-23946 / LB-34</strain>
    </source>
</reference>
<dbReference type="CDD" id="cd02869">
    <property type="entry name" value="PseudoU_synth_RluA_like"/>
    <property type="match status" value="1"/>
</dbReference>
<evidence type="ECO:0000313" key="4">
    <source>
        <dbReference type="EMBL" id="ADV65776.1"/>
    </source>
</evidence>
<dbReference type="GO" id="GO:0000455">
    <property type="term" value="P:enzyme-directed rRNA pseudouridine synthesis"/>
    <property type="evidence" value="ECO:0007669"/>
    <property type="project" value="TreeGrafter"/>
</dbReference>
<dbReference type="InterPro" id="IPR006145">
    <property type="entry name" value="PsdUridine_synth_RsuA/RluA"/>
</dbReference>
<evidence type="ECO:0000256" key="2">
    <source>
        <dbReference type="RuleBase" id="RU362028"/>
    </source>
</evidence>
<dbReference type="EMBL" id="CP002454">
    <property type="protein sequence ID" value="ADV65776.1"/>
    <property type="molecule type" value="Genomic_DNA"/>
</dbReference>
<reference evidence="4 5" key="1">
    <citation type="journal article" date="2011" name="Stand. Genomic Sci.">
        <title>Complete genome sequence of Deinococcus maricopensis type strain (LB-34).</title>
        <authorList>
            <person name="Pukall R."/>
            <person name="Zeytun A."/>
            <person name="Lucas S."/>
            <person name="Lapidus A."/>
            <person name="Hammon N."/>
            <person name="Deshpande S."/>
            <person name="Nolan M."/>
            <person name="Cheng J.F."/>
            <person name="Pitluck S."/>
            <person name="Liolios K."/>
            <person name="Pagani I."/>
            <person name="Mikhailova N."/>
            <person name="Ivanova N."/>
            <person name="Mavromatis K."/>
            <person name="Pati A."/>
            <person name="Tapia R."/>
            <person name="Han C."/>
            <person name="Goodwin L."/>
            <person name="Chen A."/>
            <person name="Palaniappan K."/>
            <person name="Land M."/>
            <person name="Hauser L."/>
            <person name="Chang Y.J."/>
            <person name="Jeffries C.D."/>
            <person name="Brambilla E.M."/>
            <person name="Rohde M."/>
            <person name="Goker M."/>
            <person name="Detter J.C."/>
            <person name="Woyke T."/>
            <person name="Bristow J."/>
            <person name="Eisen J.A."/>
            <person name="Markowitz V."/>
            <person name="Hugenholtz P."/>
            <person name="Kyrpides N.C."/>
            <person name="Klenk H.P."/>
        </authorList>
    </citation>
    <scope>NUCLEOTIDE SEQUENCE [LARGE SCALE GENOMIC DNA]</scope>
    <source>
        <strain evidence="5">DSM 21211 / LMG 22137 / NRRL B-23946 / LB-34</strain>
    </source>
</reference>
<dbReference type="PANTHER" id="PTHR21600:SF88">
    <property type="entry name" value="RNA PSEUDOURIDINE SYNTHASE 5"/>
    <property type="match status" value="1"/>
</dbReference>
<dbReference type="SUPFAM" id="SSF55120">
    <property type="entry name" value="Pseudouridine synthase"/>
    <property type="match status" value="1"/>
</dbReference>
<dbReference type="InterPro" id="IPR006224">
    <property type="entry name" value="PsdUridine_synth_RluA-like_CS"/>
</dbReference>
<dbReference type="PROSITE" id="PS01129">
    <property type="entry name" value="PSI_RLU"/>
    <property type="match status" value="1"/>
</dbReference>
<comment type="similarity">
    <text evidence="1 2">Belongs to the pseudouridine synthase RluA family.</text>
</comment>
<evidence type="ECO:0000256" key="1">
    <source>
        <dbReference type="ARBA" id="ARBA00010876"/>
    </source>
</evidence>
<evidence type="ECO:0000259" key="3">
    <source>
        <dbReference type="Pfam" id="PF00849"/>
    </source>
</evidence>
<dbReference type="NCBIfam" id="TIGR00005">
    <property type="entry name" value="rluA_subfam"/>
    <property type="match status" value="1"/>
</dbReference>
<organism evidence="4 5">
    <name type="scientific">Deinococcus maricopensis (strain DSM 21211 / LMG 22137 / NRRL B-23946 / LB-34)</name>
    <dbReference type="NCBI Taxonomy" id="709986"/>
    <lineage>
        <taxon>Bacteria</taxon>
        <taxon>Thermotogati</taxon>
        <taxon>Deinococcota</taxon>
        <taxon>Deinococci</taxon>
        <taxon>Deinococcales</taxon>
        <taxon>Deinococcaceae</taxon>
        <taxon>Deinococcus</taxon>
    </lineage>
</organism>
<dbReference type="KEGG" id="dmr:Deima_0112"/>
<dbReference type="Gene3D" id="3.30.2350.10">
    <property type="entry name" value="Pseudouridine synthase"/>
    <property type="match status" value="1"/>
</dbReference>
<evidence type="ECO:0000313" key="5">
    <source>
        <dbReference type="Proteomes" id="UP000008635"/>
    </source>
</evidence>
<gene>
    <name evidence="4" type="ordered locus">Deima_0112</name>
</gene>
<dbReference type="InterPro" id="IPR020103">
    <property type="entry name" value="PsdUridine_synth_cat_dom_sf"/>
</dbReference>
<accession>E8U338</accession>
<dbReference type="GO" id="GO:0003723">
    <property type="term" value="F:RNA binding"/>
    <property type="evidence" value="ECO:0007669"/>
    <property type="project" value="InterPro"/>
</dbReference>
<dbReference type="EC" id="5.4.99.-" evidence="2"/>
<proteinExistence type="inferred from homology"/>
<keyword evidence="5" id="KW-1185">Reference proteome</keyword>
<keyword evidence="2" id="KW-0413">Isomerase</keyword>
<dbReference type="AlphaFoldDB" id="E8U338"/>
<dbReference type="InterPro" id="IPR050188">
    <property type="entry name" value="RluA_PseudoU_synthase"/>
</dbReference>
<comment type="catalytic activity">
    <reaction evidence="2">
        <text>a uridine in RNA = a pseudouridine in RNA</text>
        <dbReference type="Rhea" id="RHEA:48348"/>
        <dbReference type="Rhea" id="RHEA-COMP:12068"/>
        <dbReference type="Rhea" id="RHEA-COMP:12069"/>
        <dbReference type="ChEBI" id="CHEBI:65314"/>
        <dbReference type="ChEBI" id="CHEBI:65315"/>
    </reaction>
</comment>
<dbReference type="GO" id="GO:0140098">
    <property type="term" value="F:catalytic activity, acting on RNA"/>
    <property type="evidence" value="ECO:0007669"/>
    <property type="project" value="UniProtKB-ARBA"/>
</dbReference>
<protein>
    <recommendedName>
        <fullName evidence="2">Pseudouridine synthase</fullName>
        <ecNumber evidence="2">5.4.99.-</ecNumber>
    </recommendedName>
</protein>
<dbReference type="PANTHER" id="PTHR21600">
    <property type="entry name" value="MITOCHONDRIAL RNA PSEUDOURIDINE SYNTHASE"/>
    <property type="match status" value="1"/>
</dbReference>
<dbReference type="Pfam" id="PF00849">
    <property type="entry name" value="PseudoU_synth_2"/>
    <property type="match status" value="1"/>
</dbReference>